<dbReference type="CDD" id="cd00374">
    <property type="entry name" value="RNase_T2"/>
    <property type="match status" value="1"/>
</dbReference>
<dbReference type="PROSITE" id="PS00531">
    <property type="entry name" value="RNASE_T2_2"/>
    <property type="match status" value="1"/>
</dbReference>
<dbReference type="GO" id="GO:0006401">
    <property type="term" value="P:RNA catabolic process"/>
    <property type="evidence" value="ECO:0007669"/>
    <property type="project" value="TreeGrafter"/>
</dbReference>
<evidence type="ECO:0000256" key="2">
    <source>
        <dbReference type="RuleBase" id="RU004328"/>
    </source>
</evidence>
<evidence type="ECO:0000256" key="3">
    <source>
        <dbReference type="SAM" id="MobiDB-lite"/>
    </source>
</evidence>
<dbReference type="PANTHER" id="PTHR11240">
    <property type="entry name" value="RIBONUCLEASE T2"/>
    <property type="match status" value="1"/>
</dbReference>
<dbReference type="SUPFAM" id="SSF55895">
    <property type="entry name" value="Ribonuclease Rh-like"/>
    <property type="match status" value="1"/>
</dbReference>
<dbReference type="InterPro" id="IPR036430">
    <property type="entry name" value="RNase_T2-like_sf"/>
</dbReference>
<dbReference type="PROSITE" id="PS00530">
    <property type="entry name" value="RNASE_T2_1"/>
    <property type="match status" value="1"/>
</dbReference>
<feature type="compositionally biased region" description="Basic and acidic residues" evidence="3">
    <location>
        <begin position="90"/>
        <end position="106"/>
    </location>
</feature>
<dbReference type="Pfam" id="PF00445">
    <property type="entry name" value="Ribonuclease_T2"/>
    <property type="match status" value="1"/>
</dbReference>
<dbReference type="InterPro" id="IPR001568">
    <property type="entry name" value="RNase_T2-like"/>
</dbReference>
<comment type="similarity">
    <text evidence="1 2">Belongs to the RNase T2 family.</text>
</comment>
<dbReference type="InterPro" id="IPR018188">
    <property type="entry name" value="RNase_T2_His_AS_1"/>
</dbReference>
<dbReference type="InterPro" id="IPR033130">
    <property type="entry name" value="RNase_T2_His_AS_2"/>
</dbReference>
<feature type="compositionally biased region" description="Basic residues" evidence="3">
    <location>
        <begin position="80"/>
        <end position="89"/>
    </location>
</feature>
<dbReference type="AlphaFoldDB" id="A0A7S2M0U9"/>
<accession>A0A7S2M0U9</accession>
<evidence type="ECO:0000256" key="4">
    <source>
        <dbReference type="SAM" id="SignalP"/>
    </source>
</evidence>
<protein>
    <submittedName>
        <fullName evidence="5">Uncharacterized protein</fullName>
    </submittedName>
</protein>
<feature type="chain" id="PRO_5031376153" evidence="4">
    <location>
        <begin position="30"/>
        <end position="319"/>
    </location>
</feature>
<dbReference type="PANTHER" id="PTHR11240:SF22">
    <property type="entry name" value="RIBONUCLEASE T2"/>
    <property type="match status" value="1"/>
</dbReference>
<reference evidence="5" key="1">
    <citation type="submission" date="2021-01" db="EMBL/GenBank/DDBJ databases">
        <authorList>
            <person name="Corre E."/>
            <person name="Pelletier E."/>
            <person name="Niang G."/>
            <person name="Scheremetjew M."/>
            <person name="Finn R."/>
            <person name="Kale V."/>
            <person name="Holt S."/>
            <person name="Cochrane G."/>
            <person name="Meng A."/>
            <person name="Brown T."/>
            <person name="Cohen L."/>
        </authorList>
    </citation>
    <scope>NUCLEOTIDE SEQUENCE</scope>
    <source>
        <strain evidence="5">SM1012Den-03</strain>
    </source>
</reference>
<dbReference type="GO" id="GO:0003723">
    <property type="term" value="F:RNA binding"/>
    <property type="evidence" value="ECO:0007669"/>
    <property type="project" value="InterPro"/>
</dbReference>
<dbReference type="GO" id="GO:0005576">
    <property type="term" value="C:extracellular region"/>
    <property type="evidence" value="ECO:0007669"/>
    <property type="project" value="TreeGrafter"/>
</dbReference>
<feature type="region of interest" description="Disordered" evidence="3">
    <location>
        <begin position="77"/>
        <end position="106"/>
    </location>
</feature>
<dbReference type="Gene3D" id="3.90.730.10">
    <property type="entry name" value="Ribonuclease T2-like"/>
    <property type="match status" value="1"/>
</dbReference>
<gene>
    <name evidence="5" type="ORF">SMAR0320_LOCUS17741</name>
</gene>
<organism evidence="5">
    <name type="scientific">Skeletonema marinoi</name>
    <dbReference type="NCBI Taxonomy" id="267567"/>
    <lineage>
        <taxon>Eukaryota</taxon>
        <taxon>Sar</taxon>
        <taxon>Stramenopiles</taxon>
        <taxon>Ochrophyta</taxon>
        <taxon>Bacillariophyta</taxon>
        <taxon>Coscinodiscophyceae</taxon>
        <taxon>Thalassiosirophycidae</taxon>
        <taxon>Thalassiosirales</taxon>
        <taxon>Skeletonemataceae</taxon>
        <taxon>Skeletonema</taxon>
        <taxon>Skeletonema marinoi-dohrnii complex</taxon>
    </lineage>
</organism>
<sequence length="319" mass="35940">MAPQFFTISCTRAVMATPAILLFFATCVAQFIDSAVQGNNNVVNRNNNNGMIRGATHTVVVDSSSFAISDENDNVVGVNHGHKSHHKNRFPPDRKKSSHHDENHKNSDNSFDFYVFSMTFQPEFCSEKHEAPEGCHHPKQIWDRLTIHGLWPNNDDGTYPQNCSNEKFDLTSLQPIRDELEQQWPNIKALPNSASHGEFWEHEWSKHGTCTGLSQLEYFSKAVKMLMPTPSIVKDAETQHSVVKKDDLLAVYGGAQLAALVCKKNYLSEVRVCHQKETDGNVGKRMDCPQSILRESSCGSEIRIASFRMEEEEESATVE</sequence>
<feature type="signal peptide" evidence="4">
    <location>
        <begin position="1"/>
        <end position="29"/>
    </location>
</feature>
<name>A0A7S2M0U9_9STRA</name>
<dbReference type="GO" id="GO:0033897">
    <property type="term" value="F:ribonuclease T2 activity"/>
    <property type="evidence" value="ECO:0007669"/>
    <property type="project" value="InterPro"/>
</dbReference>
<evidence type="ECO:0000256" key="1">
    <source>
        <dbReference type="ARBA" id="ARBA00007469"/>
    </source>
</evidence>
<dbReference type="EMBL" id="HBGZ01025005">
    <property type="protein sequence ID" value="CAD9620533.1"/>
    <property type="molecule type" value="Transcribed_RNA"/>
</dbReference>
<keyword evidence="4" id="KW-0732">Signal</keyword>
<proteinExistence type="inferred from homology"/>
<evidence type="ECO:0000313" key="5">
    <source>
        <dbReference type="EMBL" id="CAD9620533.1"/>
    </source>
</evidence>